<dbReference type="SUPFAM" id="SSF82199">
    <property type="entry name" value="SET domain"/>
    <property type="match status" value="1"/>
</dbReference>
<feature type="domain" description="SET" evidence="16">
    <location>
        <begin position="238"/>
        <end position="547"/>
    </location>
</feature>
<evidence type="ECO:0000256" key="4">
    <source>
        <dbReference type="ARBA" id="ARBA00022603"/>
    </source>
</evidence>
<dbReference type="InterPro" id="IPR001214">
    <property type="entry name" value="SET_dom"/>
</dbReference>
<evidence type="ECO:0000256" key="2">
    <source>
        <dbReference type="ARBA" id="ARBA00004496"/>
    </source>
</evidence>
<dbReference type="OrthoDB" id="62495at2759"/>
<accession>A0A9U8E666</accession>
<dbReference type="PROSITE" id="PS01360">
    <property type="entry name" value="ZF_MYND_1"/>
    <property type="match status" value="1"/>
</dbReference>
<dbReference type="Gene3D" id="1.10.220.160">
    <property type="match status" value="1"/>
</dbReference>
<comment type="catalytic activity">
    <reaction evidence="11">
        <text>L-lysyl-[protein] + S-adenosyl-L-methionine = N(6)-methyl-L-lysyl-[protein] + S-adenosyl-L-homocysteine + H(+)</text>
        <dbReference type="Rhea" id="RHEA:51736"/>
        <dbReference type="Rhea" id="RHEA-COMP:9752"/>
        <dbReference type="Rhea" id="RHEA-COMP:13053"/>
        <dbReference type="ChEBI" id="CHEBI:15378"/>
        <dbReference type="ChEBI" id="CHEBI:29969"/>
        <dbReference type="ChEBI" id="CHEBI:57856"/>
        <dbReference type="ChEBI" id="CHEBI:59789"/>
        <dbReference type="ChEBI" id="CHEBI:61929"/>
    </reaction>
</comment>
<evidence type="ECO:0000313" key="18">
    <source>
        <dbReference type="Proteomes" id="UP001165740"/>
    </source>
</evidence>
<evidence type="ECO:0000256" key="15">
    <source>
        <dbReference type="PROSITE-ProRule" id="PRU00134"/>
    </source>
</evidence>
<dbReference type="Gene3D" id="6.10.140.2220">
    <property type="match status" value="1"/>
</dbReference>
<dbReference type="GO" id="GO:0005634">
    <property type="term" value="C:nucleus"/>
    <property type="evidence" value="ECO:0007669"/>
    <property type="project" value="UniProtKB-SubCell"/>
</dbReference>
<evidence type="ECO:0000259" key="16">
    <source>
        <dbReference type="PROSITE" id="PS50280"/>
    </source>
</evidence>
<gene>
    <name evidence="19" type="primary">LOC106060934</name>
</gene>
<evidence type="ECO:0000256" key="11">
    <source>
        <dbReference type="ARBA" id="ARBA00048985"/>
    </source>
</evidence>
<keyword evidence="8 15" id="KW-0863">Zinc-finger</keyword>
<dbReference type="InterPro" id="IPR046341">
    <property type="entry name" value="SET_dom_sf"/>
</dbReference>
<dbReference type="PROSITE" id="PS50865">
    <property type="entry name" value="ZF_MYND_2"/>
    <property type="match status" value="1"/>
</dbReference>
<dbReference type="Pfam" id="PF00856">
    <property type="entry name" value="SET"/>
    <property type="match status" value="1"/>
</dbReference>
<evidence type="ECO:0000256" key="8">
    <source>
        <dbReference type="ARBA" id="ARBA00022771"/>
    </source>
</evidence>
<evidence type="ECO:0000256" key="3">
    <source>
        <dbReference type="ARBA" id="ARBA00022490"/>
    </source>
</evidence>
<dbReference type="SUPFAM" id="SSF48452">
    <property type="entry name" value="TPR-like"/>
    <property type="match status" value="2"/>
</dbReference>
<evidence type="ECO:0000259" key="17">
    <source>
        <dbReference type="PROSITE" id="PS50865"/>
    </source>
</evidence>
<evidence type="ECO:0000256" key="14">
    <source>
        <dbReference type="ARBA" id="ARBA00093680"/>
    </source>
</evidence>
<dbReference type="SMART" id="SM00028">
    <property type="entry name" value="TPR"/>
    <property type="match status" value="5"/>
</dbReference>
<dbReference type="GO" id="GO:0005737">
    <property type="term" value="C:cytoplasm"/>
    <property type="evidence" value="ECO:0007669"/>
    <property type="project" value="UniProtKB-SubCell"/>
</dbReference>
<reference evidence="19" key="1">
    <citation type="submission" date="2025-08" db="UniProtKB">
        <authorList>
            <consortium name="RefSeq"/>
        </authorList>
    </citation>
    <scope>IDENTIFICATION</scope>
</reference>
<proteinExistence type="predicted"/>
<evidence type="ECO:0000256" key="5">
    <source>
        <dbReference type="ARBA" id="ARBA00022679"/>
    </source>
</evidence>
<dbReference type="GeneID" id="106060934"/>
<keyword evidence="4" id="KW-0489">Methyltransferase</keyword>
<dbReference type="InterPro" id="IPR019734">
    <property type="entry name" value="TPR_rpt"/>
</dbReference>
<dbReference type="GO" id="GO:0032259">
    <property type="term" value="P:methylation"/>
    <property type="evidence" value="ECO:0007669"/>
    <property type="project" value="UniProtKB-KW"/>
</dbReference>
<name>A0A9U8E666_BIOGL</name>
<dbReference type="PANTHER" id="PTHR46165">
    <property type="entry name" value="SET AND MYND DOMAIN-CONTAINING PROTEIN 4"/>
    <property type="match status" value="1"/>
</dbReference>
<dbReference type="AlphaFoldDB" id="A0A9U8E666"/>
<keyword evidence="6" id="KW-0949">S-adenosyl-L-methionine</keyword>
<dbReference type="Proteomes" id="UP001165740">
    <property type="component" value="Chromosome 10"/>
</dbReference>
<evidence type="ECO:0000256" key="12">
    <source>
        <dbReference type="ARBA" id="ARBA00093423"/>
    </source>
</evidence>
<evidence type="ECO:0000256" key="13">
    <source>
        <dbReference type="ARBA" id="ARBA00093635"/>
    </source>
</evidence>
<dbReference type="RefSeq" id="XP_013074422.2">
    <property type="nucleotide sequence ID" value="XM_013218968.2"/>
</dbReference>
<sequence>MAAPIGFGNWQQSIDTFCHLVENTDDFNLFRSLKSNKERVEFIFHRRFLKHVQWLPTYFEACKTWHGKSAEVSKVWRNKGNKYFQLKQYKTAVDAYTQSCLNAPVGSGDNLALAFGNRSAALFHLELYKECLLDIQRATESGFPVDSFHKLLSRKTNALLRLGQMEQAEQSYQMLKEFVNGNQFSLNGSSKEEFLKEVACLAAQFSERKSSIIDHPAPAAARPSVYIGINLIVSQASKALTLNVTPEKGRHLLANRFIPKGSSIIVERPFAAVLLPDQYENLCHHCFSKLPVTSIGCDQCTYVRFCNEVCKEASWTSYHKTECRYLDLLHSVGIAHLSLRIILCAQLPFLKDFLLNNQKYRLSDDVLAKGLNQNGKYDRSYISVYDLMTHEENTEPLDMLQYTLTAALLLTTLIHSGVFHQVDASGDAKCVSHSLIDFMLGMKQASDSTEKLPADISDVGDLLLRHILQLVCNAHAITSLQAVSRPDEVSQTHDTEQVRIATAIYPTASLMNHSCDPTIISSFIGDTLIVRTVQDVNSGEEIFNCYGPHHCRMRREERQEILKSQYHFDCFCTRCSSGDSCNERFSALKCSSCGGVLLKTNTCANCGQTLDGQTCAELKKKLDITGALFSQGVHMMSRKQFEDAIKLLEDCLRQRQNILYQDHKDLALVQDALARCYASTGDFSQSADHLYSSISFARQMYGDKSVEYSHELLKLAEVLFNAERFTECLTIAEQCLALFSSLYPSGHENIQQVMELKVATQLALAPMMEAHTQEQ</sequence>
<dbReference type="Pfam" id="PF01753">
    <property type="entry name" value="zf-MYND"/>
    <property type="match status" value="1"/>
</dbReference>
<dbReference type="InterPro" id="IPR002893">
    <property type="entry name" value="Znf_MYND"/>
</dbReference>
<evidence type="ECO:0000256" key="7">
    <source>
        <dbReference type="ARBA" id="ARBA00022723"/>
    </source>
</evidence>
<dbReference type="GO" id="GO:0008168">
    <property type="term" value="F:methyltransferase activity"/>
    <property type="evidence" value="ECO:0007669"/>
    <property type="project" value="UniProtKB-KW"/>
</dbReference>
<keyword evidence="3" id="KW-0963">Cytoplasm</keyword>
<evidence type="ECO:0000313" key="19">
    <source>
        <dbReference type="RefSeq" id="XP_013074422.2"/>
    </source>
</evidence>
<dbReference type="InterPro" id="IPR052097">
    <property type="entry name" value="SET-MYND_domain_protein"/>
</dbReference>
<dbReference type="KEGG" id="bgt:106060934"/>
<comment type="subcellular location">
    <subcellularLocation>
        <location evidence="2">Cytoplasm</location>
    </subcellularLocation>
    <subcellularLocation>
        <location evidence="1">Nucleus</location>
    </subcellularLocation>
</comment>
<dbReference type="PROSITE" id="PS50280">
    <property type="entry name" value="SET"/>
    <property type="match status" value="1"/>
</dbReference>
<dbReference type="InterPro" id="IPR011990">
    <property type="entry name" value="TPR-like_helical_dom_sf"/>
</dbReference>
<keyword evidence="5" id="KW-0808">Transferase</keyword>
<organism evidence="18 19">
    <name type="scientific">Biomphalaria glabrata</name>
    <name type="common">Bloodfluke planorb</name>
    <name type="synonym">Freshwater snail</name>
    <dbReference type="NCBI Taxonomy" id="6526"/>
    <lineage>
        <taxon>Eukaryota</taxon>
        <taxon>Metazoa</taxon>
        <taxon>Spiralia</taxon>
        <taxon>Lophotrochozoa</taxon>
        <taxon>Mollusca</taxon>
        <taxon>Gastropoda</taxon>
        <taxon>Heterobranchia</taxon>
        <taxon>Euthyneura</taxon>
        <taxon>Panpulmonata</taxon>
        <taxon>Hygrophila</taxon>
        <taxon>Lymnaeoidea</taxon>
        <taxon>Planorbidae</taxon>
        <taxon>Biomphalaria</taxon>
    </lineage>
</organism>
<evidence type="ECO:0000256" key="9">
    <source>
        <dbReference type="ARBA" id="ARBA00022833"/>
    </source>
</evidence>
<dbReference type="PANTHER" id="PTHR46165:SF2">
    <property type="entry name" value="SET AND MYND DOMAIN-CONTAINING PROTEIN 4"/>
    <property type="match status" value="1"/>
</dbReference>
<evidence type="ECO:0000256" key="1">
    <source>
        <dbReference type="ARBA" id="ARBA00004123"/>
    </source>
</evidence>
<dbReference type="SUPFAM" id="SSF144232">
    <property type="entry name" value="HIT/MYND zinc finger-like"/>
    <property type="match status" value="1"/>
</dbReference>
<keyword evidence="7" id="KW-0479">Metal-binding</keyword>
<evidence type="ECO:0000256" key="6">
    <source>
        <dbReference type="ARBA" id="ARBA00022691"/>
    </source>
</evidence>
<dbReference type="GO" id="GO:0008270">
    <property type="term" value="F:zinc ion binding"/>
    <property type="evidence" value="ECO:0007669"/>
    <property type="project" value="UniProtKB-KW"/>
</dbReference>
<dbReference type="CDD" id="cd10536">
    <property type="entry name" value="SET_SMYD4"/>
    <property type="match status" value="1"/>
</dbReference>
<keyword evidence="9" id="KW-0862">Zinc</keyword>
<dbReference type="Gene3D" id="1.25.40.10">
    <property type="entry name" value="Tetratricopeptide repeat domain"/>
    <property type="match status" value="2"/>
</dbReference>
<feature type="domain" description="MYND-type" evidence="17">
    <location>
        <begin position="283"/>
        <end position="323"/>
    </location>
</feature>
<comment type="function">
    <text evidence="12">Protein-lysine N-methyltransferase. Monomethylates PRMT5, modulating its transcriptional activity. May also act as a histone methyltransferase. Plays a critical role in cardiac development. Acts as a key epigenetic regulator of gene expression during cardiac development via its dual activities as a methyltransferase and negative regulator of HDAC1.</text>
</comment>
<dbReference type="Gene3D" id="2.170.270.10">
    <property type="entry name" value="SET domain"/>
    <property type="match status" value="1"/>
</dbReference>
<dbReference type="GO" id="GO:0042826">
    <property type="term" value="F:histone deacetylase binding"/>
    <property type="evidence" value="ECO:0007669"/>
    <property type="project" value="TreeGrafter"/>
</dbReference>
<keyword evidence="18" id="KW-1185">Reference proteome</keyword>
<dbReference type="InterPro" id="IPR044421">
    <property type="entry name" value="SMYD4_SET"/>
</dbReference>
<evidence type="ECO:0000256" key="10">
    <source>
        <dbReference type="ARBA" id="ARBA00023242"/>
    </source>
</evidence>
<keyword evidence="10" id="KW-0539">Nucleus</keyword>
<protein>
    <recommendedName>
        <fullName evidence="13">Protein-lysine N-methyltransferase SMYD4</fullName>
    </recommendedName>
    <alternativeName>
        <fullName evidence="14">SET and MYND domain-containing protein 4</fullName>
    </alternativeName>
</protein>
<dbReference type="OMA" id="FDCTCPA"/>